<keyword evidence="1" id="KW-0004">4Fe-4S</keyword>
<organism evidence="11">
    <name type="scientific">Eiseniibacteriota bacterium</name>
    <dbReference type="NCBI Taxonomy" id="2212470"/>
    <lineage>
        <taxon>Bacteria</taxon>
        <taxon>Candidatus Eiseniibacteriota</taxon>
    </lineage>
</organism>
<dbReference type="EC" id="1.17.99.6" evidence="11"/>
<evidence type="ECO:0000256" key="1">
    <source>
        <dbReference type="ARBA" id="ARBA00022485"/>
    </source>
</evidence>
<feature type="region of interest" description="Disordered" evidence="9">
    <location>
        <begin position="347"/>
        <end position="370"/>
    </location>
</feature>
<evidence type="ECO:0000259" key="10">
    <source>
        <dbReference type="PROSITE" id="PS51379"/>
    </source>
</evidence>
<dbReference type="InterPro" id="IPR011989">
    <property type="entry name" value="ARM-like"/>
</dbReference>
<dbReference type="EMBL" id="DSQF01000008">
    <property type="protein sequence ID" value="HGZ42636.1"/>
    <property type="molecule type" value="Genomic_DNA"/>
</dbReference>
<dbReference type="GO" id="GO:0008616">
    <property type="term" value="P:tRNA queuosine(34) biosynthetic process"/>
    <property type="evidence" value="ECO:0007669"/>
    <property type="project" value="UniProtKB-KW"/>
</dbReference>
<sequence length="405" mass="43374">MTPTEILKRRALALGFDAVGVAAVSPLEAVAHYEAWLAAGFHGGMDWLASEKHVARRRDPSLLVRDLRAVVCVALCHAPDADPARDRRLGRIARYAAGEDYHRVMKDGLLALERFVQRELFPGSRSLWWSDTGAILERGWAVRAGLGWTGKHAGVLSRERGSWFLLGELLVDRPLDPDPPADADHCGTCTRCLDACPTRAIVAPYRVDARLCISYLTIEHRGAIPRHLRPLVGDWVFGCDVCQEVCPWNRFAPPARQARLHARAYDGWSLERFLAMSEAEFHAVFATSPIRRAGRAGFARNVCVALGNRGEGAAVPALAAALARDPAPLVRGHAAWALGEIARRAGPAAGAGETPPPGAERAPGAPPAAGARAAALDALRAARADADGSVRDEVEGALRAAATPA</sequence>
<dbReference type="PROSITE" id="PS51379">
    <property type="entry name" value="4FE4S_FER_2"/>
    <property type="match status" value="1"/>
</dbReference>
<keyword evidence="6 11" id="KW-0560">Oxidoreductase</keyword>
<comment type="caution">
    <text evidence="11">The sequence shown here is derived from an EMBL/GenBank/DDBJ whole genome shotgun (WGS) entry which is preliminary data.</text>
</comment>
<dbReference type="Gene3D" id="3.30.70.20">
    <property type="match status" value="1"/>
</dbReference>
<dbReference type="InterPro" id="IPR013542">
    <property type="entry name" value="QueG_DUF1730"/>
</dbReference>
<evidence type="ECO:0000313" key="11">
    <source>
        <dbReference type="EMBL" id="HGZ42636.1"/>
    </source>
</evidence>
<dbReference type="InterPro" id="IPR017900">
    <property type="entry name" value="4Fe4S_Fe_S_CS"/>
</dbReference>
<keyword evidence="7" id="KW-0408">Iron</keyword>
<evidence type="ECO:0000256" key="4">
    <source>
        <dbReference type="ARBA" id="ARBA00022723"/>
    </source>
</evidence>
<dbReference type="Gene3D" id="1.25.10.10">
    <property type="entry name" value="Leucine-rich Repeat Variant"/>
    <property type="match status" value="1"/>
</dbReference>
<evidence type="ECO:0000256" key="7">
    <source>
        <dbReference type="ARBA" id="ARBA00023004"/>
    </source>
</evidence>
<keyword evidence="5" id="KW-0671">Queuosine biosynthesis</keyword>
<dbReference type="InterPro" id="IPR004453">
    <property type="entry name" value="QueG"/>
</dbReference>
<dbReference type="SUPFAM" id="SSF48371">
    <property type="entry name" value="ARM repeat"/>
    <property type="match status" value="1"/>
</dbReference>
<evidence type="ECO:0000256" key="5">
    <source>
        <dbReference type="ARBA" id="ARBA00022785"/>
    </source>
</evidence>
<keyword evidence="3" id="KW-0819">tRNA processing</keyword>
<dbReference type="GO" id="GO:0052693">
    <property type="term" value="F:epoxyqueuosine reductase activity"/>
    <property type="evidence" value="ECO:0007669"/>
    <property type="project" value="UniProtKB-EC"/>
</dbReference>
<proteinExistence type="predicted"/>
<dbReference type="PROSITE" id="PS00198">
    <property type="entry name" value="4FE4S_FER_1"/>
    <property type="match status" value="1"/>
</dbReference>
<protein>
    <submittedName>
        <fullName evidence="11">tRNA epoxyqueuosine(34) reductase QueG</fullName>
        <ecNumber evidence="11">1.17.99.6</ecNumber>
    </submittedName>
</protein>
<accession>A0A832ML84</accession>
<evidence type="ECO:0000256" key="8">
    <source>
        <dbReference type="ARBA" id="ARBA00023014"/>
    </source>
</evidence>
<feature type="domain" description="4Fe-4S ferredoxin-type" evidence="10">
    <location>
        <begin position="177"/>
        <end position="206"/>
    </location>
</feature>
<gene>
    <name evidence="11" type="primary">queG</name>
    <name evidence="11" type="ORF">ENR23_04280</name>
</gene>
<dbReference type="SUPFAM" id="SSF46548">
    <property type="entry name" value="alpha-helical ferredoxin"/>
    <property type="match status" value="1"/>
</dbReference>
<dbReference type="NCBIfam" id="TIGR00276">
    <property type="entry name" value="tRNA epoxyqueuosine(34) reductase QueG"/>
    <property type="match status" value="1"/>
</dbReference>
<evidence type="ECO:0000256" key="6">
    <source>
        <dbReference type="ARBA" id="ARBA00023002"/>
    </source>
</evidence>
<keyword evidence="8" id="KW-0411">Iron-sulfur</keyword>
<evidence type="ECO:0000256" key="9">
    <source>
        <dbReference type="SAM" id="MobiDB-lite"/>
    </source>
</evidence>
<dbReference type="GO" id="GO:0051539">
    <property type="term" value="F:4 iron, 4 sulfur cluster binding"/>
    <property type="evidence" value="ECO:0007669"/>
    <property type="project" value="UniProtKB-KW"/>
</dbReference>
<dbReference type="Pfam" id="PF08331">
    <property type="entry name" value="QueG_DUF1730"/>
    <property type="match status" value="1"/>
</dbReference>
<name>A0A832ML84_UNCEI</name>
<dbReference type="InterPro" id="IPR017896">
    <property type="entry name" value="4Fe4S_Fe-S-bd"/>
</dbReference>
<keyword evidence="2" id="KW-0963">Cytoplasm</keyword>
<evidence type="ECO:0000256" key="3">
    <source>
        <dbReference type="ARBA" id="ARBA00022694"/>
    </source>
</evidence>
<dbReference type="Pfam" id="PF13484">
    <property type="entry name" value="Fer4_16"/>
    <property type="match status" value="1"/>
</dbReference>
<dbReference type="InterPro" id="IPR016024">
    <property type="entry name" value="ARM-type_fold"/>
</dbReference>
<reference evidence="11" key="1">
    <citation type="journal article" date="2020" name="mSystems">
        <title>Genome- and Community-Level Interaction Insights into Carbon Utilization and Element Cycling Functions of Hydrothermarchaeota in Hydrothermal Sediment.</title>
        <authorList>
            <person name="Zhou Z."/>
            <person name="Liu Y."/>
            <person name="Xu W."/>
            <person name="Pan J."/>
            <person name="Luo Z.H."/>
            <person name="Li M."/>
        </authorList>
    </citation>
    <scope>NUCLEOTIDE SEQUENCE [LARGE SCALE GENOMIC DNA]</scope>
    <source>
        <strain evidence="11">SpSt-381</strain>
    </source>
</reference>
<dbReference type="Pfam" id="PF13646">
    <property type="entry name" value="HEAT_2"/>
    <property type="match status" value="1"/>
</dbReference>
<keyword evidence="4" id="KW-0479">Metal-binding</keyword>
<dbReference type="PANTHER" id="PTHR30002">
    <property type="entry name" value="EPOXYQUEUOSINE REDUCTASE"/>
    <property type="match status" value="1"/>
</dbReference>
<dbReference type="AlphaFoldDB" id="A0A832ML84"/>
<dbReference type="PANTHER" id="PTHR30002:SF4">
    <property type="entry name" value="EPOXYQUEUOSINE REDUCTASE"/>
    <property type="match status" value="1"/>
</dbReference>
<dbReference type="GO" id="GO:0046872">
    <property type="term" value="F:metal ion binding"/>
    <property type="evidence" value="ECO:0007669"/>
    <property type="project" value="UniProtKB-KW"/>
</dbReference>
<evidence type="ECO:0000256" key="2">
    <source>
        <dbReference type="ARBA" id="ARBA00022490"/>
    </source>
</evidence>